<feature type="domain" description="DNA/RNA-binding protein Alba-like" evidence="1">
    <location>
        <begin position="7"/>
        <end position="63"/>
    </location>
</feature>
<evidence type="ECO:0000313" key="3">
    <source>
        <dbReference type="EMBL" id="QJB03915.1"/>
    </source>
</evidence>
<dbReference type="AlphaFoldDB" id="A0A6M3MEN3"/>
<gene>
    <name evidence="2" type="ORF">MM171A00660_0034</name>
    <name evidence="3" type="ORF">MM171B00538_0029</name>
</gene>
<organism evidence="3">
    <name type="scientific">viral metagenome</name>
    <dbReference type="NCBI Taxonomy" id="1070528"/>
    <lineage>
        <taxon>unclassified sequences</taxon>
        <taxon>metagenomes</taxon>
        <taxon>organismal metagenomes</taxon>
    </lineage>
</organism>
<reference evidence="3" key="1">
    <citation type="submission" date="2020-03" db="EMBL/GenBank/DDBJ databases">
        <title>The deep terrestrial virosphere.</title>
        <authorList>
            <person name="Holmfeldt K."/>
            <person name="Nilsson E."/>
            <person name="Simone D."/>
            <person name="Lopez-Fernandez M."/>
            <person name="Wu X."/>
            <person name="de Brujin I."/>
            <person name="Lundin D."/>
            <person name="Andersson A."/>
            <person name="Bertilsson S."/>
            <person name="Dopson M."/>
        </authorList>
    </citation>
    <scope>NUCLEOTIDE SEQUENCE</scope>
    <source>
        <strain evidence="2">MM171A00660</strain>
        <strain evidence="3">MM171B00538</strain>
    </source>
</reference>
<accession>A0A6M3MEN3</accession>
<protein>
    <submittedName>
        <fullName evidence="3">Putative archaeal DNA coating protein</fullName>
    </submittedName>
</protein>
<evidence type="ECO:0000259" key="1">
    <source>
        <dbReference type="Pfam" id="PF01918"/>
    </source>
</evidence>
<dbReference type="GO" id="GO:0003676">
    <property type="term" value="F:nucleic acid binding"/>
    <property type="evidence" value="ECO:0007669"/>
    <property type="project" value="InterPro"/>
</dbReference>
<sequence length="86" mass="9271">MPDNKANIIYVGSDKPLMVYIPPCLETLNVCGEVTIAARGRAISHAVDVAEVLRNRFADVGVQSIEIGTQEVDEGRKISTISITLS</sequence>
<name>A0A6M3MEN3_9ZZZZ</name>
<dbReference type="EMBL" id="MT143684">
    <property type="protein sequence ID" value="QJB00209.1"/>
    <property type="molecule type" value="Genomic_DNA"/>
</dbReference>
<dbReference type="SUPFAM" id="SSF82704">
    <property type="entry name" value="AlbA-like"/>
    <property type="match status" value="1"/>
</dbReference>
<dbReference type="EMBL" id="MT143865">
    <property type="protein sequence ID" value="QJB03915.1"/>
    <property type="molecule type" value="Genomic_DNA"/>
</dbReference>
<dbReference type="InterPro" id="IPR036882">
    <property type="entry name" value="Alba-like_dom_sf"/>
</dbReference>
<dbReference type="Gene3D" id="3.30.110.20">
    <property type="entry name" value="Alba-like domain"/>
    <property type="match status" value="1"/>
</dbReference>
<dbReference type="Pfam" id="PF01918">
    <property type="entry name" value="Alba"/>
    <property type="match status" value="1"/>
</dbReference>
<evidence type="ECO:0000313" key="2">
    <source>
        <dbReference type="EMBL" id="QJB00209.1"/>
    </source>
</evidence>
<dbReference type="InterPro" id="IPR002775">
    <property type="entry name" value="DNA/RNA-bd_Alba-like"/>
</dbReference>
<proteinExistence type="predicted"/>